<proteinExistence type="predicted"/>
<reference evidence="2" key="1">
    <citation type="submission" date="2019-08" db="EMBL/GenBank/DDBJ databases">
        <authorList>
            <person name="Kucharzyk K."/>
            <person name="Murdoch R.W."/>
            <person name="Higgins S."/>
            <person name="Loffler F."/>
        </authorList>
    </citation>
    <scope>NUCLEOTIDE SEQUENCE</scope>
</reference>
<evidence type="ECO:0000313" key="2">
    <source>
        <dbReference type="EMBL" id="MPN15561.1"/>
    </source>
</evidence>
<dbReference type="EMBL" id="VSSQ01062372">
    <property type="protein sequence ID" value="MPN15561.1"/>
    <property type="molecule type" value="Genomic_DNA"/>
</dbReference>
<feature type="region of interest" description="Disordered" evidence="1">
    <location>
        <begin position="67"/>
        <end position="94"/>
    </location>
</feature>
<protein>
    <submittedName>
        <fullName evidence="2">Uncharacterized protein</fullName>
    </submittedName>
</protein>
<organism evidence="2">
    <name type="scientific">bioreactor metagenome</name>
    <dbReference type="NCBI Taxonomy" id="1076179"/>
    <lineage>
        <taxon>unclassified sequences</taxon>
        <taxon>metagenomes</taxon>
        <taxon>ecological metagenomes</taxon>
    </lineage>
</organism>
<evidence type="ECO:0000256" key="1">
    <source>
        <dbReference type="SAM" id="MobiDB-lite"/>
    </source>
</evidence>
<sequence length="179" mass="19658">MSRLRKYHPPLSPQKPIFTKAPSRRLRLVITRKSQARARALPAPAAAPLIRATTGLAHRRTAAVIRPVSRTPVSGRPPPCSKRASNRLTSPPAQKFFPAPVRTTARTSLAREQYSIQSPTAWNISWVKALLASGRLRVTVAIWFSSTEKRTWGVLLTSIAAASTFICPGMRGSAFPGRR</sequence>
<comment type="caution">
    <text evidence="2">The sequence shown here is derived from an EMBL/GenBank/DDBJ whole genome shotgun (WGS) entry which is preliminary data.</text>
</comment>
<dbReference type="AlphaFoldDB" id="A0A645FME3"/>
<accession>A0A645FME3</accession>
<gene>
    <name evidence="2" type="ORF">SDC9_162895</name>
</gene>
<name>A0A645FME3_9ZZZZ</name>